<organism evidence="7 8">
    <name type="scientific">Nematostella vectensis</name>
    <name type="common">Starlet sea anemone</name>
    <dbReference type="NCBI Taxonomy" id="45351"/>
    <lineage>
        <taxon>Eukaryota</taxon>
        <taxon>Metazoa</taxon>
        <taxon>Cnidaria</taxon>
        <taxon>Anthozoa</taxon>
        <taxon>Hexacorallia</taxon>
        <taxon>Actiniaria</taxon>
        <taxon>Edwardsiidae</taxon>
        <taxon>Nematostella</taxon>
    </lineage>
</organism>
<evidence type="ECO:0000256" key="5">
    <source>
        <dbReference type="SAM" id="Phobius"/>
    </source>
</evidence>
<keyword evidence="4 5" id="KW-0472">Membrane</keyword>
<evidence type="ECO:0000256" key="2">
    <source>
        <dbReference type="ARBA" id="ARBA00022692"/>
    </source>
</evidence>
<feature type="transmembrane region" description="Helical" evidence="5">
    <location>
        <begin position="383"/>
        <end position="403"/>
    </location>
</feature>
<dbReference type="InParanoid" id="A7RRW4"/>
<name>A7RRW4_NEMVE</name>
<dbReference type="EMBL" id="DS469532">
    <property type="protein sequence ID" value="EDO45833.1"/>
    <property type="molecule type" value="Genomic_DNA"/>
</dbReference>
<evidence type="ECO:0000259" key="6">
    <source>
        <dbReference type="PROSITE" id="PS50850"/>
    </source>
</evidence>
<feature type="transmembrane region" description="Helical" evidence="5">
    <location>
        <begin position="302"/>
        <end position="326"/>
    </location>
</feature>
<dbReference type="GO" id="GO:0016020">
    <property type="term" value="C:membrane"/>
    <property type="evidence" value="ECO:0007669"/>
    <property type="project" value="UniProtKB-SubCell"/>
</dbReference>
<keyword evidence="2 5" id="KW-0812">Transmembrane</keyword>
<dbReference type="SUPFAM" id="SSF103473">
    <property type="entry name" value="MFS general substrate transporter"/>
    <property type="match status" value="1"/>
</dbReference>
<dbReference type="InterPro" id="IPR005829">
    <property type="entry name" value="Sugar_transporter_CS"/>
</dbReference>
<dbReference type="InterPro" id="IPR005828">
    <property type="entry name" value="MFS_sugar_transport-like"/>
</dbReference>
<dbReference type="Pfam" id="PF00083">
    <property type="entry name" value="Sugar_tr"/>
    <property type="match status" value="1"/>
</dbReference>
<comment type="subcellular location">
    <subcellularLocation>
        <location evidence="1">Membrane</location>
        <topology evidence="1">Multi-pass membrane protein</topology>
    </subcellularLocation>
</comment>
<dbReference type="Proteomes" id="UP000001593">
    <property type="component" value="Unassembled WGS sequence"/>
</dbReference>
<feature type="transmembrane region" description="Helical" evidence="5">
    <location>
        <begin position="190"/>
        <end position="213"/>
    </location>
</feature>
<feature type="transmembrane region" description="Helical" evidence="5">
    <location>
        <begin position="158"/>
        <end position="178"/>
    </location>
</feature>
<dbReference type="CDD" id="cd17317">
    <property type="entry name" value="MFS_SLC22"/>
    <property type="match status" value="1"/>
</dbReference>
<feature type="transmembrane region" description="Helical" evidence="5">
    <location>
        <begin position="100"/>
        <end position="121"/>
    </location>
</feature>
<feature type="non-terminal residue" evidence="7">
    <location>
        <position position="484"/>
    </location>
</feature>
<dbReference type="PROSITE" id="PS00217">
    <property type="entry name" value="SUGAR_TRANSPORT_2"/>
    <property type="match status" value="1"/>
</dbReference>
<feature type="domain" description="Major facilitator superfamily (MFS) profile" evidence="6">
    <location>
        <begin position="20"/>
        <end position="469"/>
    </location>
</feature>
<dbReference type="eggNOG" id="KOG0255">
    <property type="taxonomic scope" value="Eukaryota"/>
</dbReference>
<dbReference type="InterPro" id="IPR036259">
    <property type="entry name" value="MFS_trans_sf"/>
</dbReference>
<accession>A7RRW4</accession>
<sequence length="484" mass="53488">MDIDKILSSIGGFGFFQKRNSFILGLVIFIATFQTVLIVFVGMEPPWKCAQDSTTCTLNGTFSSGDENYDSRCSMNRSDWEFTSGFTSIVSEWDLICGKAAMASLAQSILFIGWIPGAFIIGKLSDMFGRTRMLFPSIAVVAVASLSCSFAQHLWLYLVLRAIIGFFEGGVYIVLYVLSTEFVGPAHRSLAGTLNWVFFTLSLITLDGLAYGLHDWRHLSIAVSVPALPLFFFWLVPESCRWQLVNNRCKEARQTLEHIAKLNGKNLPSDVMPAINNVEEEKSFRGGILDLFKPRQQLKQTLILWFSWLTNAMVYYGVTLSAGVLGGSLYLNFLLASLVELPGNLFSIWFMNLLGLVCMLCLASANITLFFSQGPGHYQVIKIISAVLGKFCISISFCTIYVTSTELLPTVIRNIGMGSMAVFDQLGASLAPFIILLVSRSHPILPFSLMAGFALIAGLLCLLLPEPLGRRTLETLDDVNRDNA</sequence>
<evidence type="ECO:0000313" key="7">
    <source>
        <dbReference type="EMBL" id="EDO45833.1"/>
    </source>
</evidence>
<proteinExistence type="predicted"/>
<protein>
    <recommendedName>
        <fullName evidence="6">Major facilitator superfamily (MFS) profile domain-containing protein</fullName>
    </recommendedName>
</protein>
<evidence type="ECO:0000313" key="8">
    <source>
        <dbReference type="Proteomes" id="UP000001593"/>
    </source>
</evidence>
<gene>
    <name evidence="7" type="ORF">NEMVEDRAFT_v1g91052</name>
</gene>
<dbReference type="GO" id="GO:0022857">
    <property type="term" value="F:transmembrane transporter activity"/>
    <property type="evidence" value="ECO:0007669"/>
    <property type="project" value="InterPro"/>
</dbReference>
<feature type="transmembrane region" description="Helical" evidence="5">
    <location>
        <begin position="415"/>
        <end position="437"/>
    </location>
</feature>
<evidence type="ECO:0000256" key="3">
    <source>
        <dbReference type="ARBA" id="ARBA00022989"/>
    </source>
</evidence>
<dbReference type="PANTHER" id="PTHR24064">
    <property type="entry name" value="SOLUTE CARRIER FAMILY 22 MEMBER"/>
    <property type="match status" value="1"/>
</dbReference>
<evidence type="ECO:0000256" key="4">
    <source>
        <dbReference type="ARBA" id="ARBA00023136"/>
    </source>
</evidence>
<feature type="transmembrane region" description="Helical" evidence="5">
    <location>
        <begin position="133"/>
        <end position="152"/>
    </location>
</feature>
<feature type="transmembrane region" description="Helical" evidence="5">
    <location>
        <begin position="219"/>
        <end position="236"/>
    </location>
</feature>
<dbReference type="PROSITE" id="PS50850">
    <property type="entry name" value="MFS"/>
    <property type="match status" value="1"/>
</dbReference>
<evidence type="ECO:0000256" key="1">
    <source>
        <dbReference type="ARBA" id="ARBA00004141"/>
    </source>
</evidence>
<dbReference type="AlphaFoldDB" id="A7RRW4"/>
<dbReference type="OMA" id="WIPGAFI"/>
<dbReference type="InterPro" id="IPR020846">
    <property type="entry name" value="MFS_dom"/>
</dbReference>
<feature type="transmembrane region" description="Helical" evidence="5">
    <location>
        <begin position="21"/>
        <end position="43"/>
    </location>
</feature>
<dbReference type="HOGENOM" id="CLU_001265_33_4_1"/>
<reference evidence="7 8" key="1">
    <citation type="journal article" date="2007" name="Science">
        <title>Sea anemone genome reveals ancestral eumetazoan gene repertoire and genomic organization.</title>
        <authorList>
            <person name="Putnam N.H."/>
            <person name="Srivastava M."/>
            <person name="Hellsten U."/>
            <person name="Dirks B."/>
            <person name="Chapman J."/>
            <person name="Salamov A."/>
            <person name="Terry A."/>
            <person name="Shapiro H."/>
            <person name="Lindquist E."/>
            <person name="Kapitonov V.V."/>
            <person name="Jurka J."/>
            <person name="Genikhovich G."/>
            <person name="Grigoriev I.V."/>
            <person name="Lucas S.M."/>
            <person name="Steele R.E."/>
            <person name="Finnerty J.R."/>
            <person name="Technau U."/>
            <person name="Martindale M.Q."/>
            <person name="Rokhsar D.S."/>
        </authorList>
    </citation>
    <scope>NUCLEOTIDE SEQUENCE [LARGE SCALE GENOMIC DNA]</scope>
    <source>
        <strain evidence="8">CH2 X CH6</strain>
    </source>
</reference>
<feature type="transmembrane region" description="Helical" evidence="5">
    <location>
        <begin position="346"/>
        <end position="371"/>
    </location>
</feature>
<dbReference type="Gene3D" id="1.20.1250.20">
    <property type="entry name" value="MFS general substrate transporter like domains"/>
    <property type="match status" value="1"/>
</dbReference>
<keyword evidence="8" id="KW-1185">Reference proteome</keyword>
<feature type="transmembrane region" description="Helical" evidence="5">
    <location>
        <begin position="444"/>
        <end position="465"/>
    </location>
</feature>
<keyword evidence="3 5" id="KW-1133">Transmembrane helix</keyword>
<dbReference type="PhylomeDB" id="A7RRW4"/>